<gene>
    <name evidence="1" type="ORF">ANN_06694</name>
</gene>
<dbReference type="Proteomes" id="UP001148838">
    <property type="component" value="Unassembled WGS sequence"/>
</dbReference>
<organism evidence="1 2">
    <name type="scientific">Periplaneta americana</name>
    <name type="common">American cockroach</name>
    <name type="synonym">Blatta americana</name>
    <dbReference type="NCBI Taxonomy" id="6978"/>
    <lineage>
        <taxon>Eukaryota</taxon>
        <taxon>Metazoa</taxon>
        <taxon>Ecdysozoa</taxon>
        <taxon>Arthropoda</taxon>
        <taxon>Hexapoda</taxon>
        <taxon>Insecta</taxon>
        <taxon>Pterygota</taxon>
        <taxon>Neoptera</taxon>
        <taxon>Polyneoptera</taxon>
        <taxon>Dictyoptera</taxon>
        <taxon>Blattodea</taxon>
        <taxon>Blattoidea</taxon>
        <taxon>Blattidae</taxon>
        <taxon>Blattinae</taxon>
        <taxon>Periplaneta</taxon>
    </lineage>
</organism>
<keyword evidence="2" id="KW-1185">Reference proteome</keyword>
<evidence type="ECO:0000313" key="2">
    <source>
        <dbReference type="Proteomes" id="UP001148838"/>
    </source>
</evidence>
<protein>
    <submittedName>
        <fullName evidence="1">Uncharacterized protein</fullName>
    </submittedName>
</protein>
<reference evidence="1 2" key="1">
    <citation type="journal article" date="2022" name="Allergy">
        <title>Genome assembly and annotation of Periplaneta americana reveal a comprehensive cockroach allergen profile.</title>
        <authorList>
            <person name="Wang L."/>
            <person name="Xiong Q."/>
            <person name="Saelim N."/>
            <person name="Wang L."/>
            <person name="Nong W."/>
            <person name="Wan A.T."/>
            <person name="Shi M."/>
            <person name="Liu X."/>
            <person name="Cao Q."/>
            <person name="Hui J.H.L."/>
            <person name="Sookrung N."/>
            <person name="Leung T.F."/>
            <person name="Tungtrongchitr A."/>
            <person name="Tsui S.K.W."/>
        </authorList>
    </citation>
    <scope>NUCLEOTIDE SEQUENCE [LARGE SCALE GENOMIC DNA]</scope>
    <source>
        <strain evidence="1">PWHHKU_190912</strain>
    </source>
</reference>
<proteinExistence type="predicted"/>
<dbReference type="EMBL" id="JAJSOF020000011">
    <property type="protein sequence ID" value="KAJ4444896.1"/>
    <property type="molecule type" value="Genomic_DNA"/>
</dbReference>
<evidence type="ECO:0000313" key="1">
    <source>
        <dbReference type="EMBL" id="KAJ4444896.1"/>
    </source>
</evidence>
<comment type="caution">
    <text evidence="1">The sequence shown here is derived from an EMBL/GenBank/DDBJ whole genome shotgun (WGS) entry which is preliminary data.</text>
</comment>
<name>A0ABQ8TE86_PERAM</name>
<accession>A0ABQ8TE86</accession>
<sequence length="615" mass="75396">MRYNTLECDTVQYNTYGVGVNNLILQFVSISRASVGIGGYPSLFQFRPQIFDDIQISIVHGMVILLEEQCSFGKTFSGGGKEYIFQNVLYHSGSQSNSLVFEVKLDIPTISPADNGIIADRVTPQGCLKKNKERKSKPLRNALATLKNLSPSVNEKFLQYVSGLKYVPPCIVEDVFVELDSIAPNHNQLTRFLDYVLQNYRVITEKQTDVTKIIIVLRLNYGGNIKVMNYHYWSTLKNCTLIPTHRTVDKQHTGTITGQCALKVVVITEDVQNVHLLLEYRPHIDVSLTCEHDPKLRSIAYVLRTCHNSIPKGFQIRLLVEKKLPTEECTGRNGERERSSDYDDYFDYDVYYDYYDSNYDYYDSYYDYYDSNYDYYDSYYDYYDSYYDYYDSYYDYYDYNDQDDYYDYDSNYDYYDSNYDYYDSYYDYYDYNDQDDYYDYDSNYDYYDSYYDYYDSNYDYYDSYYDYYDSYYDYYDYNDQDDYYDYDSNYDYYDSYYDYYDYNDQDDYYDYDSNYDYYDSYYDCYDYNDQDDYYDYDSNYDYYDSYYDYYDYNDQDDYYDYDSNYDYYDSYYDYYDYNDQDDYYDYDSNYDYYDSNYDYYDSNYDYYGSNYDYYD</sequence>